<evidence type="ECO:0000256" key="12">
    <source>
        <dbReference type="ARBA" id="ARBA00048679"/>
    </source>
</evidence>
<evidence type="ECO:0000313" key="20">
    <source>
        <dbReference type="Proteomes" id="UP001293593"/>
    </source>
</evidence>
<evidence type="ECO:0000256" key="9">
    <source>
        <dbReference type="ARBA" id="ARBA00023157"/>
    </source>
</evidence>
<comment type="subcellular location">
    <subcellularLocation>
        <location evidence="1">Cell membrane</location>
        <topology evidence="1">Single-pass type I membrane protein</topology>
    </subcellularLocation>
</comment>
<dbReference type="CDD" id="cd01098">
    <property type="entry name" value="PAN_AP_plant"/>
    <property type="match status" value="1"/>
</dbReference>
<keyword evidence="3 13" id="KW-0723">Serine/threonine-protein kinase</keyword>
<feature type="signal peptide" evidence="15">
    <location>
        <begin position="1"/>
        <end position="29"/>
    </location>
</feature>
<evidence type="ECO:0000256" key="2">
    <source>
        <dbReference type="ARBA" id="ARBA00022475"/>
    </source>
</evidence>
<dbReference type="CDD" id="cd00028">
    <property type="entry name" value="B_lectin"/>
    <property type="match status" value="1"/>
</dbReference>
<keyword evidence="20" id="KW-1185">Reference proteome</keyword>
<keyword evidence="2" id="KW-1003">Cell membrane</keyword>
<dbReference type="PROSITE" id="PS50011">
    <property type="entry name" value="PROTEIN_KINASE_DOM"/>
    <property type="match status" value="1"/>
</dbReference>
<dbReference type="GO" id="GO:0005886">
    <property type="term" value="C:plasma membrane"/>
    <property type="evidence" value="ECO:0007669"/>
    <property type="project" value="UniProtKB-SubCell"/>
</dbReference>
<dbReference type="PROSITE" id="PS50948">
    <property type="entry name" value="PAN"/>
    <property type="match status" value="1"/>
</dbReference>
<keyword evidence="8 13" id="KW-0067">ATP-binding</keyword>
<reference evidence="19" key="1">
    <citation type="submission" date="2023-10" db="EMBL/GenBank/DDBJ databases">
        <title>Chromosome-level genome of the transformable northern wattle, Acacia crassicarpa.</title>
        <authorList>
            <person name="Massaro I."/>
            <person name="Sinha N.R."/>
            <person name="Poethig S."/>
            <person name="Leichty A.R."/>
        </authorList>
    </citation>
    <scope>NUCLEOTIDE SEQUENCE</scope>
    <source>
        <strain evidence="19">Acra3RX</strain>
        <tissue evidence="19">Leaf</tissue>
    </source>
</reference>
<feature type="domain" description="Bulb-type lectin" evidence="17">
    <location>
        <begin position="30"/>
        <end position="149"/>
    </location>
</feature>
<dbReference type="Pfam" id="PF07714">
    <property type="entry name" value="PK_Tyr_Ser-Thr"/>
    <property type="match status" value="1"/>
</dbReference>
<keyword evidence="14" id="KW-0472">Membrane</keyword>
<evidence type="ECO:0000256" key="14">
    <source>
        <dbReference type="SAM" id="Phobius"/>
    </source>
</evidence>
<dbReference type="Gene3D" id="1.10.510.10">
    <property type="entry name" value="Transferase(Phosphotransferase) domain 1"/>
    <property type="match status" value="1"/>
</dbReference>
<dbReference type="SMART" id="SM00108">
    <property type="entry name" value="B_lectin"/>
    <property type="match status" value="1"/>
</dbReference>
<dbReference type="FunFam" id="2.90.10.10:FF:000001">
    <property type="entry name" value="G-type lectin S-receptor-like serine/threonine-protein kinase"/>
    <property type="match status" value="1"/>
</dbReference>
<gene>
    <name evidence="19" type="ORF">QN277_009389</name>
</gene>
<keyword evidence="14" id="KW-0812">Transmembrane</keyword>
<dbReference type="GO" id="GO:0005524">
    <property type="term" value="F:ATP binding"/>
    <property type="evidence" value="ECO:0007669"/>
    <property type="project" value="UniProtKB-KW"/>
</dbReference>
<feature type="chain" id="PRO_5042054804" description="Receptor-like serine/threonine-protein kinase" evidence="15">
    <location>
        <begin position="30"/>
        <end position="822"/>
    </location>
</feature>
<keyword evidence="4 13" id="KW-0808">Transferase</keyword>
<keyword evidence="6 13" id="KW-0547">Nucleotide-binding</keyword>
<sequence>MFFMGFSRNCCLLISFLVYLLSLSLLVCALDTIVPSASIHELETLSSNNNMFTLGFFSPKNSSNRYIGIWFMSESNVVWVANRNNPLRDSSGILTISENGNLIVLDGEKQVVWSTNVAYIASNSSAQLLDSGNLVLVDRTRGVSVWQSFQHPGNTLIQDMKVSTNKRTGEKVQLTSWQSPSDPSYGEFSCGLETRNVTEVFVWKENRPYFRTGPFDGLDFLGLPRIISANSQNGFRMGREEGSIDLSFFADSLWTFTLDSQGKTEQRRWNSQENIWELKRIIGSSECDVYAKCGPFGICNSQNSPMCSCLRGFEPRNKEEWGRQNWTGGCVRREALQCERDRNDSQTSKVNGFWMLETVKLPDDAQVLPSYSWDTVDCQSSCLKNCSCIAYAHERNLGCMIWNADLLDIQSMPDGGIDVYIRLANSELGKGRRKMKTPIIISVLLGTILITVSGYFLWKKCSMQKGNMNMQSQDKRRIMHLKQVHIPELSLFDLKELAAATNNFDIANKLGQGGFGPVYKGKLEDGQEIAVKRLSRSSGQGMDEFINEVELISKLQHRNLVRLLGCCIDGEEILVYEYMPNKSLDSYIFDPLQRKSVDWGKLSNIIEGIARGLLYLHRDSRLRIIHRDLKASNILLDKEMNPKISDFGMAKLFGGNQNKANTERIVGTYGYISPEYATRGLYSEKSDVFSYGVLLLEIVSGRKNTSFYEEEESLTLLGFAWKLWNDGNVIPLIDSLIYDPSFHKDILRCIHIGLLCVQELAKDRPSMASVMSMLQSEMVDIPPPSQPAFILGQAMSFASERALDNNELCSINRVTISNFKGR</sequence>
<keyword evidence="14" id="KW-1133">Transmembrane helix</keyword>
<dbReference type="Pfam" id="PF00954">
    <property type="entry name" value="S_locus_glycop"/>
    <property type="match status" value="1"/>
</dbReference>
<feature type="domain" description="Apple" evidence="18">
    <location>
        <begin position="338"/>
        <end position="424"/>
    </location>
</feature>
<dbReference type="EMBL" id="JAWXYG010000014">
    <property type="protein sequence ID" value="KAK4253947.1"/>
    <property type="molecule type" value="Genomic_DNA"/>
</dbReference>
<dbReference type="PROSITE" id="PS00108">
    <property type="entry name" value="PROTEIN_KINASE_ST"/>
    <property type="match status" value="1"/>
</dbReference>
<accession>A0AAE1IN43</accession>
<evidence type="ECO:0000256" key="3">
    <source>
        <dbReference type="ARBA" id="ARBA00022527"/>
    </source>
</evidence>
<name>A0AAE1IN43_9FABA</name>
<dbReference type="InterPro" id="IPR000719">
    <property type="entry name" value="Prot_kinase_dom"/>
</dbReference>
<evidence type="ECO:0000313" key="19">
    <source>
        <dbReference type="EMBL" id="KAK4253947.1"/>
    </source>
</evidence>
<keyword evidence="9" id="KW-1015">Disulfide bond</keyword>
<dbReference type="InterPro" id="IPR008271">
    <property type="entry name" value="Ser/Thr_kinase_AS"/>
</dbReference>
<dbReference type="CDD" id="cd14066">
    <property type="entry name" value="STKc_IRAK"/>
    <property type="match status" value="1"/>
</dbReference>
<evidence type="ECO:0000256" key="8">
    <source>
        <dbReference type="ARBA" id="ARBA00022840"/>
    </source>
</evidence>
<dbReference type="FunFam" id="1.10.510.10:FF:000060">
    <property type="entry name" value="G-type lectin S-receptor-like serine/threonine-protein kinase"/>
    <property type="match status" value="1"/>
</dbReference>
<dbReference type="InterPro" id="IPR011009">
    <property type="entry name" value="Kinase-like_dom_sf"/>
</dbReference>
<dbReference type="InterPro" id="IPR024171">
    <property type="entry name" value="SRK-like_kinase"/>
</dbReference>
<dbReference type="SMART" id="SM00473">
    <property type="entry name" value="PAN_AP"/>
    <property type="match status" value="1"/>
</dbReference>
<evidence type="ECO:0000259" key="16">
    <source>
        <dbReference type="PROSITE" id="PS50011"/>
    </source>
</evidence>
<keyword evidence="5 15" id="KW-0732">Signal</keyword>
<dbReference type="InterPro" id="IPR001480">
    <property type="entry name" value="Bulb-type_lectin_dom"/>
</dbReference>
<dbReference type="SMART" id="SM00220">
    <property type="entry name" value="S_TKc"/>
    <property type="match status" value="1"/>
</dbReference>
<keyword evidence="7 13" id="KW-0418">Kinase</keyword>
<dbReference type="GO" id="GO:0004674">
    <property type="term" value="F:protein serine/threonine kinase activity"/>
    <property type="evidence" value="ECO:0007669"/>
    <property type="project" value="UniProtKB-KW"/>
</dbReference>
<evidence type="ECO:0000256" key="15">
    <source>
        <dbReference type="SAM" id="SignalP"/>
    </source>
</evidence>
<dbReference type="CDD" id="cd00054">
    <property type="entry name" value="EGF_CA"/>
    <property type="match status" value="1"/>
</dbReference>
<dbReference type="AlphaFoldDB" id="A0AAE1IN43"/>
<dbReference type="EC" id="2.7.11.1" evidence="13"/>
<dbReference type="Gene3D" id="3.30.200.20">
    <property type="entry name" value="Phosphorylase Kinase, domain 1"/>
    <property type="match status" value="1"/>
</dbReference>
<dbReference type="Gene3D" id="2.90.10.10">
    <property type="entry name" value="Bulb-type lectin domain"/>
    <property type="match status" value="1"/>
</dbReference>
<evidence type="ECO:0000256" key="7">
    <source>
        <dbReference type="ARBA" id="ARBA00022777"/>
    </source>
</evidence>
<dbReference type="GO" id="GO:0048544">
    <property type="term" value="P:recognition of pollen"/>
    <property type="evidence" value="ECO:0007669"/>
    <property type="project" value="InterPro"/>
</dbReference>
<evidence type="ECO:0000256" key="1">
    <source>
        <dbReference type="ARBA" id="ARBA00004251"/>
    </source>
</evidence>
<proteinExistence type="inferred from homology"/>
<evidence type="ECO:0000256" key="4">
    <source>
        <dbReference type="ARBA" id="ARBA00022679"/>
    </source>
</evidence>
<evidence type="ECO:0000256" key="5">
    <source>
        <dbReference type="ARBA" id="ARBA00022729"/>
    </source>
</evidence>
<protein>
    <recommendedName>
        <fullName evidence="13">Receptor-like serine/threonine-protein kinase</fullName>
        <ecNumber evidence="13">2.7.11.1</ecNumber>
    </recommendedName>
</protein>
<comment type="catalytic activity">
    <reaction evidence="12 13">
        <text>L-seryl-[protein] + ATP = O-phospho-L-seryl-[protein] + ADP + H(+)</text>
        <dbReference type="Rhea" id="RHEA:17989"/>
        <dbReference type="Rhea" id="RHEA-COMP:9863"/>
        <dbReference type="Rhea" id="RHEA-COMP:11604"/>
        <dbReference type="ChEBI" id="CHEBI:15378"/>
        <dbReference type="ChEBI" id="CHEBI:29999"/>
        <dbReference type="ChEBI" id="CHEBI:30616"/>
        <dbReference type="ChEBI" id="CHEBI:83421"/>
        <dbReference type="ChEBI" id="CHEBI:456216"/>
        <dbReference type="EC" id="2.7.11.1"/>
    </reaction>
</comment>
<dbReference type="PANTHER" id="PTHR27002:SF1082">
    <property type="entry name" value="OS06G0693000 PROTEIN"/>
    <property type="match status" value="1"/>
</dbReference>
<feature type="transmembrane region" description="Helical" evidence="14">
    <location>
        <begin position="439"/>
        <end position="458"/>
    </location>
</feature>
<dbReference type="Pfam" id="PF01453">
    <property type="entry name" value="B_lectin"/>
    <property type="match status" value="1"/>
</dbReference>
<dbReference type="SUPFAM" id="SSF56112">
    <property type="entry name" value="Protein kinase-like (PK-like)"/>
    <property type="match status" value="1"/>
</dbReference>
<evidence type="ECO:0000256" key="10">
    <source>
        <dbReference type="ARBA" id="ARBA00023180"/>
    </source>
</evidence>
<dbReference type="InterPro" id="IPR003609">
    <property type="entry name" value="Pan_app"/>
</dbReference>
<evidence type="ECO:0000259" key="18">
    <source>
        <dbReference type="PROSITE" id="PS50948"/>
    </source>
</evidence>
<comment type="caution">
    <text evidence="19">The sequence shown here is derived from an EMBL/GenBank/DDBJ whole genome shotgun (WGS) entry which is preliminary data.</text>
</comment>
<comment type="similarity">
    <text evidence="13">Belongs to the protein kinase superfamily. Ser/Thr protein kinase family.</text>
</comment>
<evidence type="ECO:0000259" key="17">
    <source>
        <dbReference type="PROSITE" id="PS50927"/>
    </source>
</evidence>
<feature type="domain" description="Protein kinase" evidence="16">
    <location>
        <begin position="504"/>
        <end position="789"/>
    </location>
</feature>
<dbReference type="InterPro" id="IPR036426">
    <property type="entry name" value="Bulb-type_lectin_dom_sf"/>
</dbReference>
<dbReference type="PIRSF" id="PIRSF000641">
    <property type="entry name" value="SRK"/>
    <property type="match status" value="1"/>
</dbReference>
<organism evidence="19 20">
    <name type="scientific">Acacia crassicarpa</name>
    <name type="common">northern wattle</name>
    <dbReference type="NCBI Taxonomy" id="499986"/>
    <lineage>
        <taxon>Eukaryota</taxon>
        <taxon>Viridiplantae</taxon>
        <taxon>Streptophyta</taxon>
        <taxon>Embryophyta</taxon>
        <taxon>Tracheophyta</taxon>
        <taxon>Spermatophyta</taxon>
        <taxon>Magnoliopsida</taxon>
        <taxon>eudicotyledons</taxon>
        <taxon>Gunneridae</taxon>
        <taxon>Pentapetalae</taxon>
        <taxon>rosids</taxon>
        <taxon>fabids</taxon>
        <taxon>Fabales</taxon>
        <taxon>Fabaceae</taxon>
        <taxon>Caesalpinioideae</taxon>
        <taxon>mimosoid clade</taxon>
        <taxon>Acacieae</taxon>
        <taxon>Acacia</taxon>
    </lineage>
</organism>
<dbReference type="PANTHER" id="PTHR27002">
    <property type="entry name" value="RECEPTOR-LIKE SERINE/THREONINE-PROTEIN KINASE SD1-8"/>
    <property type="match status" value="1"/>
</dbReference>
<dbReference type="SUPFAM" id="SSF51110">
    <property type="entry name" value="alpha-D-mannose-specific plant lectins"/>
    <property type="match status" value="1"/>
</dbReference>
<evidence type="ECO:0000256" key="13">
    <source>
        <dbReference type="PIRNR" id="PIRNR000641"/>
    </source>
</evidence>
<comment type="catalytic activity">
    <reaction evidence="11 13">
        <text>L-threonyl-[protein] + ATP = O-phospho-L-threonyl-[protein] + ADP + H(+)</text>
        <dbReference type="Rhea" id="RHEA:46608"/>
        <dbReference type="Rhea" id="RHEA-COMP:11060"/>
        <dbReference type="Rhea" id="RHEA-COMP:11605"/>
        <dbReference type="ChEBI" id="CHEBI:15378"/>
        <dbReference type="ChEBI" id="CHEBI:30013"/>
        <dbReference type="ChEBI" id="CHEBI:30616"/>
        <dbReference type="ChEBI" id="CHEBI:61977"/>
        <dbReference type="ChEBI" id="CHEBI:456216"/>
        <dbReference type="EC" id="2.7.11.1"/>
    </reaction>
</comment>
<keyword evidence="10" id="KW-0325">Glycoprotein</keyword>
<dbReference type="PROSITE" id="PS50927">
    <property type="entry name" value="BULB_LECTIN"/>
    <property type="match status" value="1"/>
</dbReference>
<dbReference type="FunFam" id="3.30.200.20:FF:000195">
    <property type="entry name" value="G-type lectin S-receptor-like serine/threonine-protein kinase"/>
    <property type="match status" value="1"/>
</dbReference>
<evidence type="ECO:0000256" key="11">
    <source>
        <dbReference type="ARBA" id="ARBA00047899"/>
    </source>
</evidence>
<dbReference type="Proteomes" id="UP001293593">
    <property type="component" value="Unassembled WGS sequence"/>
</dbReference>
<dbReference type="InterPro" id="IPR000858">
    <property type="entry name" value="S_locus_glycoprot_dom"/>
</dbReference>
<evidence type="ECO:0000256" key="6">
    <source>
        <dbReference type="ARBA" id="ARBA00022741"/>
    </source>
</evidence>
<dbReference type="Pfam" id="PF08276">
    <property type="entry name" value="PAN_2"/>
    <property type="match status" value="1"/>
</dbReference>
<dbReference type="InterPro" id="IPR001245">
    <property type="entry name" value="Ser-Thr/Tyr_kinase_cat_dom"/>
</dbReference>